<evidence type="ECO:0000256" key="1">
    <source>
        <dbReference type="RuleBase" id="RU004508"/>
    </source>
</evidence>
<dbReference type="SUPFAM" id="SSF53383">
    <property type="entry name" value="PLP-dependent transferases"/>
    <property type="match status" value="1"/>
</dbReference>
<keyword evidence="2" id="KW-0032">Aminotransferase</keyword>
<comment type="caution">
    <text evidence="2">The sequence shown here is derived from an EMBL/GenBank/DDBJ whole genome shotgun (WGS) entry which is preliminary data.</text>
</comment>
<dbReference type="InterPro" id="IPR015422">
    <property type="entry name" value="PyrdxlP-dep_Trfase_small"/>
</dbReference>
<accession>A0ABD6DX88</accession>
<organism evidence="2 3">
    <name type="scientific">Halobellus litoreus</name>
    <dbReference type="NCBI Taxonomy" id="755310"/>
    <lineage>
        <taxon>Archaea</taxon>
        <taxon>Methanobacteriati</taxon>
        <taxon>Methanobacteriota</taxon>
        <taxon>Stenosarchaea group</taxon>
        <taxon>Halobacteria</taxon>
        <taxon>Halobacteriales</taxon>
        <taxon>Haloferacaceae</taxon>
        <taxon>Halobellus</taxon>
    </lineage>
</organism>
<dbReference type="PANTHER" id="PTHR30244:SF34">
    <property type="entry name" value="DTDP-4-AMINO-4,6-DIDEOXYGALACTOSE TRANSAMINASE"/>
    <property type="match status" value="1"/>
</dbReference>
<dbReference type="InterPro" id="IPR000653">
    <property type="entry name" value="DegT/StrS_aminotransferase"/>
</dbReference>
<dbReference type="Proteomes" id="UP001597092">
    <property type="component" value="Unassembled WGS sequence"/>
</dbReference>
<sequence>MSGTPSIDGGHPIRDEVLGYGGQDITEREKEAVVEALDGDYITRGPTVEAFEEEVAAYVGADHAIAVTSGTAALHLLGEALFEDGDEVITTPLTFVSTANAACYAGAKPVFADVKRDTRNLDPDNVREKVTEDTAGIIPVHYAGQPCDISEILAIADEHDLRVIWDACHAIGSEWNKEKVGGQKDAAIFSFHPVKTVTTGEGGMVVTNDDDLAEKVRSLRSFRMDYSPEGYDNEPWYQVTEGVGYNYNFSDILASIGRVQLDRIGEFKRRRSEIFDRYQDTFADVEGLITPFVKDTVDPVWHLYAIEIDEEKFGCSRKEFVNSMHAENIGVQVHYVPLNHHPYFQEEFGYDEGDFPIVEEIYEGIVSLPLFPAMSEDDVEDVIQAVKRLHEHKRD</sequence>
<dbReference type="PIRSF" id="PIRSF000390">
    <property type="entry name" value="PLP_StrS"/>
    <property type="match status" value="1"/>
</dbReference>
<dbReference type="InterPro" id="IPR015424">
    <property type="entry name" value="PyrdxlP-dep_Trfase"/>
</dbReference>
<protein>
    <submittedName>
        <fullName evidence="2">DegT/DnrJ/EryC1/StrS family aminotransferase</fullName>
    </submittedName>
</protein>
<dbReference type="EMBL" id="JBHUDP010000002">
    <property type="protein sequence ID" value="MFD1685892.1"/>
    <property type="molecule type" value="Genomic_DNA"/>
</dbReference>
<gene>
    <name evidence="2" type="ORF">ACFSAS_09745</name>
</gene>
<dbReference type="AlphaFoldDB" id="A0ABD6DX88"/>
<keyword evidence="2" id="KW-0808">Transferase</keyword>
<dbReference type="GO" id="GO:0008483">
    <property type="term" value="F:transaminase activity"/>
    <property type="evidence" value="ECO:0007669"/>
    <property type="project" value="UniProtKB-KW"/>
</dbReference>
<dbReference type="Gene3D" id="3.90.1150.10">
    <property type="entry name" value="Aspartate Aminotransferase, domain 1"/>
    <property type="match status" value="1"/>
</dbReference>
<comment type="similarity">
    <text evidence="1">Belongs to the DegT/DnrJ/EryC1 family.</text>
</comment>
<name>A0ABD6DX88_9EURY</name>
<keyword evidence="1" id="KW-0663">Pyridoxal phosphate</keyword>
<dbReference type="Gene3D" id="3.40.640.10">
    <property type="entry name" value="Type I PLP-dependent aspartate aminotransferase-like (Major domain)"/>
    <property type="match status" value="1"/>
</dbReference>
<dbReference type="RefSeq" id="WP_256305976.1">
    <property type="nucleotide sequence ID" value="NZ_JANHAW010000001.1"/>
</dbReference>
<evidence type="ECO:0000313" key="3">
    <source>
        <dbReference type="Proteomes" id="UP001597092"/>
    </source>
</evidence>
<dbReference type="PANTHER" id="PTHR30244">
    <property type="entry name" value="TRANSAMINASE"/>
    <property type="match status" value="1"/>
</dbReference>
<reference evidence="2 3" key="1">
    <citation type="journal article" date="2019" name="Int. J. Syst. Evol. Microbiol.">
        <title>The Global Catalogue of Microorganisms (GCM) 10K type strain sequencing project: providing services to taxonomists for standard genome sequencing and annotation.</title>
        <authorList>
            <consortium name="The Broad Institute Genomics Platform"/>
            <consortium name="The Broad Institute Genome Sequencing Center for Infectious Disease"/>
            <person name="Wu L."/>
            <person name="Ma J."/>
        </authorList>
    </citation>
    <scope>NUCLEOTIDE SEQUENCE [LARGE SCALE GENOMIC DNA]</scope>
    <source>
        <strain evidence="2 3">CGMCC 1.10387</strain>
    </source>
</reference>
<evidence type="ECO:0000313" key="2">
    <source>
        <dbReference type="EMBL" id="MFD1685892.1"/>
    </source>
</evidence>
<keyword evidence="3" id="KW-1185">Reference proteome</keyword>
<proteinExistence type="inferred from homology"/>
<dbReference type="Pfam" id="PF01041">
    <property type="entry name" value="DegT_DnrJ_EryC1"/>
    <property type="match status" value="1"/>
</dbReference>
<dbReference type="CDD" id="cd00616">
    <property type="entry name" value="AHBA_syn"/>
    <property type="match status" value="1"/>
</dbReference>
<dbReference type="InterPro" id="IPR015421">
    <property type="entry name" value="PyrdxlP-dep_Trfase_major"/>
</dbReference>